<dbReference type="SUPFAM" id="SSF48371">
    <property type="entry name" value="ARM repeat"/>
    <property type="match status" value="1"/>
</dbReference>
<dbReference type="GO" id="GO:0001708">
    <property type="term" value="P:cell fate specification"/>
    <property type="evidence" value="ECO:0007669"/>
    <property type="project" value="TreeGrafter"/>
</dbReference>
<feature type="repeat" description="ARM" evidence="3">
    <location>
        <begin position="486"/>
        <end position="514"/>
    </location>
</feature>
<evidence type="ECO:0000256" key="1">
    <source>
        <dbReference type="ARBA" id="ARBA00009051"/>
    </source>
</evidence>
<feature type="compositionally biased region" description="Polar residues" evidence="4">
    <location>
        <begin position="781"/>
        <end position="790"/>
    </location>
</feature>
<feature type="region of interest" description="Disordered" evidence="4">
    <location>
        <begin position="1510"/>
        <end position="1560"/>
    </location>
</feature>
<feature type="compositionally biased region" description="Polar residues" evidence="4">
    <location>
        <begin position="2553"/>
        <end position="2572"/>
    </location>
</feature>
<feature type="compositionally biased region" description="Polar residues" evidence="4">
    <location>
        <begin position="2628"/>
        <end position="2637"/>
    </location>
</feature>
<dbReference type="InterPro" id="IPR041257">
    <property type="entry name" value="APC_rep"/>
</dbReference>
<feature type="compositionally biased region" description="Low complexity" evidence="4">
    <location>
        <begin position="2573"/>
        <end position="2582"/>
    </location>
</feature>
<dbReference type="GO" id="GO:0007026">
    <property type="term" value="P:negative regulation of microtubule depolymerization"/>
    <property type="evidence" value="ECO:0007669"/>
    <property type="project" value="TreeGrafter"/>
</dbReference>
<feature type="compositionally biased region" description="Polar residues" evidence="4">
    <location>
        <begin position="1132"/>
        <end position="1141"/>
    </location>
</feature>
<feature type="region of interest" description="Disordered" evidence="4">
    <location>
        <begin position="2246"/>
        <end position="2856"/>
    </location>
</feature>
<feature type="region of interest" description="Disordered" evidence="4">
    <location>
        <begin position="946"/>
        <end position="966"/>
    </location>
</feature>
<feature type="compositionally biased region" description="Polar residues" evidence="4">
    <location>
        <begin position="1004"/>
        <end position="1020"/>
    </location>
</feature>
<dbReference type="GO" id="GO:0016342">
    <property type="term" value="C:catenin complex"/>
    <property type="evidence" value="ECO:0007669"/>
    <property type="project" value="TreeGrafter"/>
</dbReference>
<dbReference type="PANTHER" id="PTHR12607:SF12">
    <property type="entry name" value="APC-LIKE, ISOFORM A-RELATED"/>
    <property type="match status" value="1"/>
</dbReference>
<feature type="compositionally biased region" description="Polar residues" evidence="4">
    <location>
        <begin position="2893"/>
        <end position="2903"/>
    </location>
</feature>
<feature type="compositionally biased region" description="Polar residues" evidence="4">
    <location>
        <begin position="1151"/>
        <end position="1167"/>
    </location>
</feature>
<dbReference type="PANTHER" id="PTHR12607">
    <property type="entry name" value="ADENOMATOUS POLYPOSIS COLI PROTEIN FAMILY"/>
    <property type="match status" value="1"/>
</dbReference>
<feature type="compositionally biased region" description="Polar residues" evidence="4">
    <location>
        <begin position="2480"/>
        <end position="2491"/>
    </location>
</feature>
<dbReference type="GO" id="GO:0008017">
    <property type="term" value="F:microtubule binding"/>
    <property type="evidence" value="ECO:0007669"/>
    <property type="project" value="TreeGrafter"/>
</dbReference>
<feature type="compositionally biased region" description="Basic and acidic residues" evidence="4">
    <location>
        <begin position="2924"/>
        <end position="2938"/>
    </location>
</feature>
<feature type="compositionally biased region" description="Acidic residues" evidence="4">
    <location>
        <begin position="2494"/>
        <end position="2503"/>
    </location>
</feature>
<feature type="region of interest" description="Disordered" evidence="4">
    <location>
        <begin position="666"/>
        <end position="726"/>
    </location>
</feature>
<feature type="compositionally biased region" description="Polar residues" evidence="4">
    <location>
        <begin position="1713"/>
        <end position="1726"/>
    </location>
</feature>
<feature type="compositionally biased region" description="Low complexity" evidence="4">
    <location>
        <begin position="806"/>
        <end position="820"/>
    </location>
</feature>
<feature type="region of interest" description="Disordered" evidence="4">
    <location>
        <begin position="741"/>
        <end position="826"/>
    </location>
</feature>
<feature type="region of interest" description="Disordered" evidence="4">
    <location>
        <begin position="886"/>
        <end position="905"/>
    </location>
</feature>
<dbReference type="InterPro" id="IPR009223">
    <property type="entry name" value="APC_rpt"/>
</dbReference>
<reference evidence="5" key="2">
    <citation type="submission" date="2016-08" db="EMBL/GenBank/DDBJ databases">
        <title>Beta-catenin controls segment polarity in the annelid Platynereis.</title>
        <authorList>
            <person name="Simon F."/>
        </authorList>
    </citation>
    <scope>NUCLEOTIDE SEQUENCE</scope>
</reference>
<keyword evidence="2" id="KW-0879">Wnt signaling pathway</keyword>
<feature type="compositionally biased region" description="Polar residues" evidence="4">
    <location>
        <begin position="2583"/>
        <end position="2601"/>
    </location>
</feature>
<feature type="compositionally biased region" description="Polar residues" evidence="4">
    <location>
        <begin position="1062"/>
        <end position="1077"/>
    </location>
</feature>
<dbReference type="Pfam" id="PF00514">
    <property type="entry name" value="Arm"/>
    <property type="match status" value="1"/>
</dbReference>
<dbReference type="EMBL" id="KT266548">
    <property type="protein sequence ID" value="ANS60439.1"/>
    <property type="molecule type" value="mRNA"/>
</dbReference>
<feature type="compositionally biased region" description="Polar residues" evidence="4">
    <location>
        <begin position="1251"/>
        <end position="1260"/>
    </location>
</feature>
<feature type="region of interest" description="Disordered" evidence="4">
    <location>
        <begin position="1685"/>
        <end position="1746"/>
    </location>
</feature>
<dbReference type="GO" id="GO:0030877">
    <property type="term" value="C:beta-catenin destruction complex"/>
    <property type="evidence" value="ECO:0007669"/>
    <property type="project" value="TreeGrafter"/>
</dbReference>
<feature type="region of interest" description="Disordered" evidence="4">
    <location>
        <begin position="2115"/>
        <end position="2186"/>
    </location>
</feature>
<evidence type="ECO:0000256" key="4">
    <source>
        <dbReference type="SAM" id="MobiDB-lite"/>
    </source>
</evidence>
<feature type="compositionally biased region" description="Low complexity" evidence="4">
    <location>
        <begin position="2361"/>
        <end position="2376"/>
    </location>
</feature>
<feature type="compositionally biased region" description="Polar residues" evidence="4">
    <location>
        <begin position="2868"/>
        <end position="2882"/>
    </location>
</feature>
<dbReference type="InterPro" id="IPR011989">
    <property type="entry name" value="ARM-like"/>
</dbReference>
<dbReference type="InterPro" id="IPR000225">
    <property type="entry name" value="Armadillo"/>
</dbReference>
<feature type="compositionally biased region" description="Basic and acidic residues" evidence="4">
    <location>
        <begin position="2713"/>
        <end position="2732"/>
    </location>
</feature>
<feature type="region of interest" description="Disordered" evidence="4">
    <location>
        <begin position="1861"/>
        <end position="1941"/>
    </location>
</feature>
<feature type="region of interest" description="Disordered" evidence="4">
    <location>
        <begin position="2868"/>
        <end position="2903"/>
    </location>
</feature>
<feature type="compositionally biased region" description="Basic and acidic residues" evidence="4">
    <location>
        <begin position="1920"/>
        <end position="1929"/>
    </location>
</feature>
<feature type="compositionally biased region" description="Low complexity" evidence="4">
    <location>
        <begin position="2323"/>
        <end position="2338"/>
    </location>
</feature>
<evidence type="ECO:0000313" key="5">
    <source>
        <dbReference type="EMBL" id="ANS60439.1"/>
    </source>
</evidence>
<feature type="compositionally biased region" description="Polar residues" evidence="4">
    <location>
        <begin position="703"/>
        <end position="712"/>
    </location>
</feature>
<feature type="region of interest" description="Disordered" evidence="4">
    <location>
        <begin position="1062"/>
        <end position="1081"/>
    </location>
</feature>
<feature type="compositionally biased region" description="Basic and acidic residues" evidence="4">
    <location>
        <begin position="2675"/>
        <end position="2698"/>
    </location>
</feature>
<feature type="compositionally biased region" description="Polar residues" evidence="4">
    <location>
        <begin position="1892"/>
        <end position="1919"/>
    </location>
</feature>
<feature type="region of interest" description="Disordered" evidence="4">
    <location>
        <begin position="1220"/>
        <end position="1356"/>
    </location>
</feature>
<dbReference type="GO" id="GO:0007399">
    <property type="term" value="P:nervous system development"/>
    <property type="evidence" value="ECO:0007669"/>
    <property type="project" value="TreeGrafter"/>
</dbReference>
<feature type="compositionally biased region" description="Polar residues" evidence="4">
    <location>
        <begin position="2433"/>
        <end position="2451"/>
    </location>
</feature>
<feature type="compositionally biased region" description="Basic and acidic residues" evidence="4">
    <location>
        <begin position="1517"/>
        <end position="1542"/>
    </location>
</feature>
<feature type="region of interest" description="Disordered" evidence="4">
    <location>
        <begin position="1598"/>
        <end position="1656"/>
    </location>
</feature>
<dbReference type="GO" id="GO:0016055">
    <property type="term" value="P:Wnt signaling pathway"/>
    <property type="evidence" value="ECO:0007669"/>
    <property type="project" value="UniProtKB-KW"/>
</dbReference>
<evidence type="ECO:0000256" key="3">
    <source>
        <dbReference type="PROSITE-ProRule" id="PRU00259"/>
    </source>
</evidence>
<evidence type="ECO:0000256" key="2">
    <source>
        <dbReference type="ARBA" id="ARBA00022687"/>
    </source>
</evidence>
<organism evidence="5">
    <name type="scientific">Platynereis dumerilii</name>
    <name type="common">Dumeril's clam worm</name>
    <dbReference type="NCBI Taxonomy" id="6359"/>
    <lineage>
        <taxon>Eukaryota</taxon>
        <taxon>Metazoa</taxon>
        <taxon>Spiralia</taxon>
        <taxon>Lophotrochozoa</taxon>
        <taxon>Annelida</taxon>
        <taxon>Polychaeta</taxon>
        <taxon>Errantia</taxon>
        <taxon>Phyllodocida</taxon>
        <taxon>Nereididae</taxon>
        <taxon>Platynereis</taxon>
    </lineage>
</organism>
<dbReference type="SMART" id="SM00185">
    <property type="entry name" value="ARM"/>
    <property type="match status" value="7"/>
</dbReference>
<feature type="region of interest" description="Disordered" evidence="4">
    <location>
        <begin position="239"/>
        <end position="272"/>
    </location>
</feature>
<feature type="region of interest" description="Disordered" evidence="4">
    <location>
        <begin position="1467"/>
        <end position="1494"/>
    </location>
</feature>
<feature type="region of interest" description="Disordered" evidence="4">
    <location>
        <begin position="1132"/>
        <end position="1172"/>
    </location>
</feature>
<proteinExistence type="evidence at transcript level"/>
<feature type="compositionally biased region" description="Basic and acidic residues" evidence="4">
    <location>
        <begin position="1021"/>
        <end position="1030"/>
    </location>
</feature>
<feature type="region of interest" description="Disordered" evidence="4">
    <location>
        <begin position="2917"/>
        <end position="2946"/>
    </location>
</feature>
<dbReference type="GO" id="GO:0005881">
    <property type="term" value="C:cytoplasmic microtubule"/>
    <property type="evidence" value="ECO:0007669"/>
    <property type="project" value="TreeGrafter"/>
</dbReference>
<feature type="compositionally biased region" description="Low complexity" evidence="4">
    <location>
        <begin position="666"/>
        <end position="676"/>
    </location>
</feature>
<sequence>MEKRLQRKQDVLKDMTNVPHFILPLLSRQLGDGEGVVCLDANNGSPLVTIGTQTLEYQQEEGHEEQEPANQNLATLYHGAWPTFDKGNAVGNMGPGVAAFPDTASVMSFNSAHTSSTQANAARTTSNHQLGTKVEMVYSLLSMLGTHDKDDMSRTLLAMSSSQDSCIAMRQSGCLPLLVQLLHGSDKDSVLGNTRGRKTARARAAAALHNIVHSHPDDKRGRREARVLRLLEQIRAHCDQLRDSPDEDEDAENQDSNKKATGHGSADIDHHPGPAIAALMKLSFDEEHRHAICTLGGLQAIAELLQLDHDANGNTSEQYNITMRRYACMALTNLTFGDGTNKALLCSMKTCMKALVAQLQSSNEDLRQVAASVLRNLSWRADLASKKTLREVGAVVALMKASMEVSKESTLKSILSALWNLSAHCSENKADICAVDESLAFLVSTLTYKSPSKTLAIIENGGGILRNISSHIAIREEYRKVLREHGCLQILLKHLRSPSLTIVSNACGTLWNLSARCPEDQRALWELGAVNMLRNLVHSKHKMISMGSAAALKNLLAAKPSMMTLDGDKHKQSNMPTLHVRKQRALEAELDQTLAETCDNVESPSGSPTEQRKHIPVDASKNFVFGNDNNAYQSGEPDHRRSFVRNQFARNPSADAAFMLEAKMRSPSRPVSRSGSQDSVGSVHSDISHDRVRTHNVLAKSNRLLTERQNMNSDRRMGDRRAGPNSRIVQVMQEVAIHAGIDGNYMRESHSAENTPPTMRRSQTNPTLRDAANLPPRINNYMKNGQQFSPRHSIAGDTHLAQRLGQQQPTQQQQQQQTQQSPNEGQIPYQNITQCMESLHLDDDSSQEQPINYSLKYADGPNQAKQANNVGNFMHELMYNGQSQVPAQNAQSMKSPPHKANSQYSEFSEQDNDAMDQPTNYSIRFAEQVDDGHFSDQPINYSTRFQESGANEDEEADNTVIHQEQDEMNLDTIRTFCTEGTPYLSTATSMEDLTGIGKEDKPKTPQTKANPESKQYPSHFTESHSSKSTEHQTSSTVVRGKQTESAANIQNNNVSRVVDTVPQPSLYSYNDNVTASPGSEKPMQYCTEGTPTCFSRVSSLSSLHSTDAHDHPDNNQNRGDLTLQSIDENHSLETTNRQTGGTPMRPDSHNRSLNATNGSIGSGTNTPSHHKSVTFDENNQVQETPLMFSRCSSLGSLSSFDAHSVHSSVVSDYSRRASEVVSPSELPDSPSDSMPGSPSRKSPVKFDSKLNDSQSTNITQIRKPVVQQQPPPPANISAAGEESNVQIVRPIPTKTLFADSPKQFGDEGTPDFSCATSLSGLDLDEPDICRDSELERIPLGPEEGEEEAPSSGEPSQLEFTVIEKTENAAESDNDSVSEGDEDILNEYMMMAMPKRKAKKSSSQSQVAAADVPRSPYIKVPSGYVNLDIEDPMDTIKQYGTEDTPLNYSRDDALSNLSFNSSTGELVNLGGLGERESPTNDDDDKSDISSIADDGEDCEDLLSEAIAAAMPKKVAKASKSDNRTAKGQMERPKEGALVKEKHQQQNMRQHSQQQVYPQRGSLSVAARAVSHSVPPQSDCIRTYCEEGTPINFSRATSLSELSQLDPDGASQDHSVGSELDESDQFDEIPTAYFDGDTSLPVEIMDSPTSFGMEGTPLSFSRNDSLSSLSCDEDAELENAKQHLKGAKLPLHSKGSPKSLLTPKQRLLGRLKSPGSGSKNRSPGSRAQRNLAFGKPQPQSPLAMSPPRSEYDQIQMFAVEGTPHCFSRNSSLSSLNSTDNDISANVSDIKGDEDAQQACSSGDTSAEQEHIEGQLPPDSFYVEDTPANFSRNSSLSSLSVESLGFEPSEAALLEECINAAMPKTKSAKKKVSKIPRNCPTSTPKDKFVKPRTPPSGNQPKVKTPSPSREGSPKNVQSSQHGNEVERTRVEEQNTSEHPQLTIENVVWRHRSPSQELEGSPKLLKDASNQEKVLGALMMESEDKNSEEKDDSQVKGLVFDFDNKLYISESDLDNKNDVEDYNNKLVDMELANSDMIASAIFREASEIAEGFAEAAQLEDESCSESDYPIVAKEEIEATKENPVVEGDEQLGCFPIDCSFHDITKETFPDMGLSLGSSMMSSVGDDNQVTVRSKSSTGASVRNVSNETDLSLDEGVGHDDSNDTAIEDDDSKRFSDVTEGSDTNSHEITLEEEQALEENAELLIRELSNVHLSQLSSSVNSEMFIENETISLVSNDTDTCSEVSVSLSCSSKAMSEKTNEDSNASSSAASRPRILKPGERSSLEVKAKEEEVKAVRGKRKPLTSRVNSGRPPSVSSPMKNDTKSKKTTPPTKPNTVKSKPPVGNTKVIPKTPSKVTPAAKSNVTPAAKAAPKMKPLAGKPTAGVKPTPKASAVVAPMTKNTNATRAAARKPSPARSGTASPRNQSPADKMRNKTTTKEPSSLASTNVKKPQSKVTSALIKGKAKNSGKVNNNEADRPKPPIKQGTFTKDSPTQNAPEIEGDDNEDIKDDSPSSNRSSAELKYSNDTQEKAPGEKISPRSSKADAAGPSSTPPAVANLKQNGSQKAVAGKSNSTGNLTKTTKSVTKTASGSNLTKTGSNTSLTKGSGTFKVPKAPLKKGDSMSNQSLKKDSSKPGTSVTTPKKGTGNDKTGGRATVPVASKIASLWRKGDSKTASPSKAGPEKKTPLKKEKEKTPAAKSETKPKFLRRSLASSQPSKGAKEDGKQSKTPNKKDDKGMQRSSTYDKLPVNEGEAESAEKAETSSGGSPAKNNVWRRTYTIENEEEVLQAVTTDDCETSNSPGVWMRRDNDRTPVKSQIPAPVRSSPEQSGDGRGNKPSPPSAFPNKSGLGISPPGAKPTVTSPNAAIVAPFNYVPTQSLNNKPVSSANDENDLKGMKPNNGTDSPTRPMTKTEMLIARRRQSYLNSVNKSGEEQKTSEEDESKRTACLVTTV</sequence>
<dbReference type="Gene3D" id="1.25.10.10">
    <property type="entry name" value="Leucine-rich Repeat Variant"/>
    <property type="match status" value="1"/>
</dbReference>
<feature type="compositionally biased region" description="Low complexity" evidence="4">
    <location>
        <begin position="2394"/>
        <end position="2412"/>
    </location>
</feature>
<feature type="compositionally biased region" description="Polar residues" evidence="4">
    <location>
        <begin position="2120"/>
        <end position="2145"/>
    </location>
</feature>
<dbReference type="PROSITE" id="PS50176">
    <property type="entry name" value="ARM_REPEAT"/>
    <property type="match status" value="2"/>
</dbReference>
<dbReference type="Pfam" id="PF05923">
    <property type="entry name" value="APC_r"/>
    <property type="match status" value="6"/>
</dbReference>
<feature type="compositionally biased region" description="Basic and acidic residues" evidence="4">
    <location>
        <begin position="2522"/>
        <end position="2532"/>
    </location>
</feature>
<reference evidence="5" key="1">
    <citation type="submission" date="2015-07" db="EMBL/GenBank/DDBJ databases">
        <authorList>
            <person name="Noorani M."/>
        </authorList>
    </citation>
    <scope>NUCLEOTIDE SEQUENCE</scope>
</reference>
<feature type="compositionally biased region" description="Polar residues" evidence="4">
    <location>
        <begin position="1031"/>
        <end position="1055"/>
    </location>
</feature>
<dbReference type="GO" id="GO:0016477">
    <property type="term" value="P:cell migration"/>
    <property type="evidence" value="ECO:0007669"/>
    <property type="project" value="TreeGrafter"/>
</dbReference>
<dbReference type="FunFam" id="1.25.10.10:FF:000305">
    <property type="entry name" value="Adenomatous polyposis coli"/>
    <property type="match status" value="1"/>
</dbReference>
<feature type="compositionally biased region" description="Polar residues" evidence="4">
    <location>
        <begin position="2413"/>
        <end position="2422"/>
    </location>
</feature>
<dbReference type="GO" id="GO:0045295">
    <property type="term" value="F:gamma-catenin binding"/>
    <property type="evidence" value="ECO:0007669"/>
    <property type="project" value="TreeGrafter"/>
</dbReference>
<name>A0A1B1M0P9_PLADU</name>
<feature type="compositionally biased region" description="Basic and acidic residues" evidence="4">
    <location>
        <begin position="713"/>
        <end position="722"/>
    </location>
</feature>
<dbReference type="GO" id="GO:0008013">
    <property type="term" value="F:beta-catenin binding"/>
    <property type="evidence" value="ECO:0007669"/>
    <property type="project" value="InterPro"/>
</dbReference>
<protein>
    <submittedName>
        <fullName evidence="5">Adenomatous polyposis coli</fullName>
    </submittedName>
</protein>
<dbReference type="GO" id="GO:0090090">
    <property type="term" value="P:negative regulation of canonical Wnt signaling pathway"/>
    <property type="evidence" value="ECO:0007669"/>
    <property type="project" value="TreeGrafter"/>
</dbReference>
<dbReference type="InterPro" id="IPR026818">
    <property type="entry name" value="Apc_fam"/>
</dbReference>
<accession>A0A1B1M0P9</accession>
<dbReference type="InterPro" id="IPR016024">
    <property type="entry name" value="ARM-type_fold"/>
</dbReference>
<feature type="repeat" description="ARM" evidence="3">
    <location>
        <begin position="350"/>
        <end position="378"/>
    </location>
</feature>
<feature type="compositionally biased region" description="Basic and acidic residues" evidence="4">
    <location>
        <begin position="2272"/>
        <end position="2290"/>
    </location>
</feature>
<comment type="similarity">
    <text evidence="1">Belongs to the adenomatous polyposis coli (APC) family.</text>
</comment>
<feature type="region of interest" description="Disordered" evidence="4">
    <location>
        <begin position="994"/>
        <end position="1057"/>
    </location>
</feature>
<feature type="compositionally biased region" description="Low complexity" evidence="4">
    <location>
        <begin position="1543"/>
        <end position="1553"/>
    </location>
</feature>
<feature type="compositionally biased region" description="Low complexity" evidence="4">
    <location>
        <begin position="1220"/>
        <end position="1239"/>
    </location>
</feature>
<dbReference type="Pfam" id="PF18797">
    <property type="entry name" value="APC_rep"/>
    <property type="match status" value="1"/>
</dbReference>
<dbReference type="GO" id="GO:0007389">
    <property type="term" value="P:pattern specification process"/>
    <property type="evidence" value="ECO:0007669"/>
    <property type="project" value="TreeGrafter"/>
</dbReference>
<feature type="compositionally biased region" description="Polar residues" evidence="4">
    <location>
        <begin position="752"/>
        <end position="767"/>
    </location>
</feature>
<feature type="compositionally biased region" description="Basic and acidic residues" evidence="4">
    <location>
        <begin position="1327"/>
        <end position="1336"/>
    </location>
</feature>